<dbReference type="OrthoDB" id="3691055at2759"/>
<protein>
    <submittedName>
        <fullName evidence="2">Uncharacterized protein</fullName>
    </submittedName>
</protein>
<organism evidence="2 3">
    <name type="scientific">Imshaugia aleurites</name>
    <dbReference type="NCBI Taxonomy" id="172621"/>
    <lineage>
        <taxon>Eukaryota</taxon>
        <taxon>Fungi</taxon>
        <taxon>Dikarya</taxon>
        <taxon>Ascomycota</taxon>
        <taxon>Pezizomycotina</taxon>
        <taxon>Lecanoromycetes</taxon>
        <taxon>OSLEUM clade</taxon>
        <taxon>Lecanoromycetidae</taxon>
        <taxon>Lecanorales</taxon>
        <taxon>Lecanorineae</taxon>
        <taxon>Parmeliaceae</taxon>
        <taxon>Imshaugia</taxon>
    </lineage>
</organism>
<sequence length="156" mass="17149">MKAENLDFTLINTSQLPITVSPRKQILWVPRLKTSQAMARHVYSIVTLAAIAIGAIAAPDRSLEADPKPQIGKKASSEPADSSYAKRASLDPDPMLQIANYAKDSYYARREIFKPDPLLAFARDAENATYAKEKRTDLEADFMLLTGAKDVSSYAG</sequence>
<evidence type="ECO:0000313" key="3">
    <source>
        <dbReference type="Proteomes" id="UP000664534"/>
    </source>
</evidence>
<evidence type="ECO:0000256" key="1">
    <source>
        <dbReference type="SAM" id="MobiDB-lite"/>
    </source>
</evidence>
<gene>
    <name evidence="2" type="ORF">IMSHALPRED_003549</name>
</gene>
<name>A0A8H3F387_9LECA</name>
<dbReference type="AlphaFoldDB" id="A0A8H3F387"/>
<reference evidence="2" key="1">
    <citation type="submission" date="2021-03" db="EMBL/GenBank/DDBJ databases">
        <authorList>
            <person name="Tagirdzhanova G."/>
        </authorList>
    </citation>
    <scope>NUCLEOTIDE SEQUENCE</scope>
</reference>
<dbReference type="Proteomes" id="UP000664534">
    <property type="component" value="Unassembled WGS sequence"/>
</dbReference>
<comment type="caution">
    <text evidence="2">The sequence shown here is derived from an EMBL/GenBank/DDBJ whole genome shotgun (WGS) entry which is preliminary data.</text>
</comment>
<feature type="region of interest" description="Disordered" evidence="1">
    <location>
        <begin position="63"/>
        <end position="89"/>
    </location>
</feature>
<proteinExistence type="predicted"/>
<dbReference type="EMBL" id="CAJPDT010000018">
    <property type="protein sequence ID" value="CAF9917371.1"/>
    <property type="molecule type" value="Genomic_DNA"/>
</dbReference>
<evidence type="ECO:0000313" key="2">
    <source>
        <dbReference type="EMBL" id="CAF9917371.1"/>
    </source>
</evidence>
<accession>A0A8H3F387</accession>
<keyword evidence="3" id="KW-1185">Reference proteome</keyword>